<comment type="caution">
    <text evidence="17">The sequence shown here is derived from an EMBL/GenBank/DDBJ whole genome shotgun (WGS) entry which is preliminary data.</text>
</comment>
<keyword evidence="13 15" id="KW-0234">DNA repair</keyword>
<keyword evidence="8 15" id="KW-0479">Metal-binding</keyword>
<evidence type="ECO:0000256" key="6">
    <source>
        <dbReference type="ARBA" id="ARBA00022695"/>
    </source>
</evidence>
<dbReference type="Pfam" id="PF11799">
    <property type="entry name" value="IMS_C"/>
    <property type="match status" value="1"/>
</dbReference>
<dbReference type="InterPro" id="IPR050116">
    <property type="entry name" value="DNA_polymerase-Y"/>
</dbReference>
<keyword evidence="6 15" id="KW-0548">Nucleotidyltransferase</keyword>
<dbReference type="GO" id="GO:0003887">
    <property type="term" value="F:DNA-directed DNA polymerase activity"/>
    <property type="evidence" value="ECO:0007669"/>
    <property type="project" value="UniProtKB-EC"/>
</dbReference>
<evidence type="ECO:0000256" key="8">
    <source>
        <dbReference type="ARBA" id="ARBA00022723"/>
    </source>
</evidence>
<dbReference type="InterPro" id="IPR022880">
    <property type="entry name" value="DNApol_IV"/>
</dbReference>
<evidence type="ECO:0000256" key="4">
    <source>
        <dbReference type="ARBA" id="ARBA00022490"/>
    </source>
</evidence>
<reference evidence="17 18" key="1">
    <citation type="submission" date="2024-09" db="EMBL/GenBank/DDBJ databases">
        <authorList>
            <person name="Sun Q."/>
            <person name="Mori K."/>
        </authorList>
    </citation>
    <scope>NUCLEOTIDE SEQUENCE [LARGE SCALE GENOMIC DNA]</scope>
    <source>
        <strain evidence="17 18">JCM 13503</strain>
    </source>
</reference>
<dbReference type="EC" id="2.7.7.7" evidence="15"/>
<keyword evidence="10 15" id="KW-0460">Magnesium</keyword>
<dbReference type="InterPro" id="IPR017961">
    <property type="entry name" value="DNA_pol_Y-fam_little_finger"/>
</dbReference>
<dbReference type="PANTHER" id="PTHR11076">
    <property type="entry name" value="DNA REPAIR POLYMERASE UMUC / TRANSFERASE FAMILY MEMBER"/>
    <property type="match status" value="1"/>
</dbReference>
<comment type="cofactor">
    <cofactor evidence="15">
        <name>Mg(2+)</name>
        <dbReference type="ChEBI" id="CHEBI:18420"/>
    </cofactor>
    <text evidence="15">Binds 2 magnesium ions per subunit.</text>
</comment>
<dbReference type="InterPro" id="IPR043502">
    <property type="entry name" value="DNA/RNA_pol_sf"/>
</dbReference>
<evidence type="ECO:0000256" key="2">
    <source>
        <dbReference type="ARBA" id="ARBA00010945"/>
    </source>
</evidence>
<accession>A0ABV6B4Y3</accession>
<dbReference type="Gene3D" id="3.40.1170.60">
    <property type="match status" value="1"/>
</dbReference>
<evidence type="ECO:0000256" key="12">
    <source>
        <dbReference type="ARBA" id="ARBA00023125"/>
    </source>
</evidence>
<dbReference type="InterPro" id="IPR053848">
    <property type="entry name" value="IMS_HHH_1"/>
</dbReference>
<comment type="subunit">
    <text evidence="15">Monomer.</text>
</comment>
<evidence type="ECO:0000256" key="1">
    <source>
        <dbReference type="ARBA" id="ARBA00004496"/>
    </source>
</evidence>
<evidence type="ECO:0000256" key="7">
    <source>
        <dbReference type="ARBA" id="ARBA00022705"/>
    </source>
</evidence>
<keyword evidence="3 15" id="KW-0515">Mutator protein</keyword>
<dbReference type="SUPFAM" id="SSF100879">
    <property type="entry name" value="Lesion bypass DNA polymerase (Y-family), little finger domain"/>
    <property type="match status" value="1"/>
</dbReference>
<evidence type="ECO:0000313" key="18">
    <source>
        <dbReference type="Proteomes" id="UP001589733"/>
    </source>
</evidence>
<feature type="active site" evidence="15">
    <location>
        <position position="104"/>
    </location>
</feature>
<dbReference type="InterPro" id="IPR001126">
    <property type="entry name" value="UmuC"/>
</dbReference>
<dbReference type="Proteomes" id="UP001589733">
    <property type="component" value="Unassembled WGS sequence"/>
</dbReference>
<dbReference type="PROSITE" id="PS50173">
    <property type="entry name" value="UMUC"/>
    <property type="match status" value="1"/>
</dbReference>
<keyword evidence="9 15" id="KW-0227">DNA damage</keyword>
<gene>
    <name evidence="15 17" type="primary">dinB</name>
    <name evidence="17" type="ORF">ACFFLM_22945</name>
</gene>
<evidence type="ECO:0000256" key="15">
    <source>
        <dbReference type="HAMAP-Rule" id="MF_01113"/>
    </source>
</evidence>
<dbReference type="NCBIfam" id="NF002677">
    <property type="entry name" value="PRK02406.1"/>
    <property type="match status" value="1"/>
</dbReference>
<keyword evidence="11 15" id="KW-0239">DNA-directed DNA polymerase</keyword>
<proteinExistence type="inferred from homology"/>
<evidence type="ECO:0000256" key="9">
    <source>
        <dbReference type="ARBA" id="ARBA00022763"/>
    </source>
</evidence>
<organism evidence="17 18">
    <name type="scientific">Deinococcus oregonensis</name>
    <dbReference type="NCBI Taxonomy" id="1805970"/>
    <lineage>
        <taxon>Bacteria</taxon>
        <taxon>Thermotogati</taxon>
        <taxon>Deinococcota</taxon>
        <taxon>Deinococci</taxon>
        <taxon>Deinococcales</taxon>
        <taxon>Deinococcaceae</taxon>
        <taxon>Deinococcus</taxon>
    </lineage>
</organism>
<evidence type="ECO:0000256" key="13">
    <source>
        <dbReference type="ARBA" id="ARBA00023204"/>
    </source>
</evidence>
<name>A0ABV6B4Y3_9DEIO</name>
<feature type="domain" description="UmuC" evidence="16">
    <location>
        <begin position="5"/>
        <end position="185"/>
    </location>
</feature>
<dbReference type="Pfam" id="PF21999">
    <property type="entry name" value="IMS_HHH_1"/>
    <property type="match status" value="1"/>
</dbReference>
<evidence type="ECO:0000256" key="3">
    <source>
        <dbReference type="ARBA" id="ARBA00022457"/>
    </source>
</evidence>
<dbReference type="Gene3D" id="3.30.1490.100">
    <property type="entry name" value="DNA polymerase, Y-family, little finger domain"/>
    <property type="match status" value="1"/>
</dbReference>
<evidence type="ECO:0000313" key="17">
    <source>
        <dbReference type="EMBL" id="MFB9994815.1"/>
    </source>
</evidence>
<keyword evidence="4 15" id="KW-0963">Cytoplasm</keyword>
<keyword evidence="12 15" id="KW-0238">DNA-binding</keyword>
<feature type="binding site" evidence="15">
    <location>
        <position position="103"/>
    </location>
    <ligand>
        <name>Mg(2+)</name>
        <dbReference type="ChEBI" id="CHEBI:18420"/>
    </ligand>
</feature>
<protein>
    <recommendedName>
        <fullName evidence="15">DNA polymerase IV</fullName>
        <shortName evidence="15">Pol IV</shortName>
        <ecNumber evidence="15">2.7.7.7</ecNumber>
    </recommendedName>
</protein>
<dbReference type="EMBL" id="JBHLYR010000066">
    <property type="protein sequence ID" value="MFB9994815.1"/>
    <property type="molecule type" value="Genomic_DNA"/>
</dbReference>
<keyword evidence="18" id="KW-1185">Reference proteome</keyword>
<dbReference type="Pfam" id="PF00817">
    <property type="entry name" value="IMS"/>
    <property type="match status" value="1"/>
</dbReference>
<evidence type="ECO:0000256" key="11">
    <source>
        <dbReference type="ARBA" id="ARBA00022932"/>
    </source>
</evidence>
<dbReference type="HAMAP" id="MF_01113">
    <property type="entry name" value="DNApol_IV"/>
    <property type="match status" value="1"/>
</dbReference>
<keyword evidence="7 15" id="KW-0235">DNA replication</keyword>
<dbReference type="SUPFAM" id="SSF56672">
    <property type="entry name" value="DNA/RNA polymerases"/>
    <property type="match status" value="1"/>
</dbReference>
<evidence type="ECO:0000256" key="10">
    <source>
        <dbReference type="ARBA" id="ARBA00022842"/>
    </source>
</evidence>
<feature type="binding site" evidence="15">
    <location>
        <position position="9"/>
    </location>
    <ligand>
        <name>Mg(2+)</name>
        <dbReference type="ChEBI" id="CHEBI:18420"/>
    </ligand>
</feature>
<comment type="subcellular location">
    <subcellularLocation>
        <location evidence="1 15">Cytoplasm</location>
    </subcellularLocation>
</comment>
<dbReference type="InterPro" id="IPR036775">
    <property type="entry name" value="DNA_pol_Y-fam_lit_finger_sf"/>
</dbReference>
<evidence type="ECO:0000259" key="16">
    <source>
        <dbReference type="PROSITE" id="PS50173"/>
    </source>
</evidence>
<keyword evidence="5 15" id="KW-0808">Transferase</keyword>
<dbReference type="InterPro" id="IPR043128">
    <property type="entry name" value="Rev_trsase/Diguanyl_cyclase"/>
</dbReference>
<dbReference type="RefSeq" id="WP_380016134.1">
    <property type="nucleotide sequence ID" value="NZ_JBHLYR010000066.1"/>
</dbReference>
<comment type="similarity">
    <text evidence="2 15">Belongs to the DNA polymerase type-Y family.</text>
</comment>
<dbReference type="CDD" id="cd03586">
    <property type="entry name" value="PolY_Pol_IV_kappa"/>
    <property type="match status" value="1"/>
</dbReference>
<dbReference type="Gene3D" id="1.10.150.20">
    <property type="entry name" value="5' to 3' exonuclease, C-terminal subdomain"/>
    <property type="match status" value="1"/>
</dbReference>
<dbReference type="PANTHER" id="PTHR11076:SF33">
    <property type="entry name" value="DNA POLYMERASE KAPPA"/>
    <property type="match status" value="1"/>
</dbReference>
<comment type="catalytic activity">
    <reaction evidence="14 15">
        <text>DNA(n) + a 2'-deoxyribonucleoside 5'-triphosphate = DNA(n+1) + diphosphate</text>
        <dbReference type="Rhea" id="RHEA:22508"/>
        <dbReference type="Rhea" id="RHEA-COMP:17339"/>
        <dbReference type="Rhea" id="RHEA-COMP:17340"/>
        <dbReference type="ChEBI" id="CHEBI:33019"/>
        <dbReference type="ChEBI" id="CHEBI:61560"/>
        <dbReference type="ChEBI" id="CHEBI:173112"/>
        <dbReference type="EC" id="2.7.7.7"/>
    </reaction>
</comment>
<dbReference type="Gene3D" id="3.30.70.270">
    <property type="match status" value="1"/>
</dbReference>
<evidence type="ECO:0000256" key="14">
    <source>
        <dbReference type="ARBA" id="ARBA00049244"/>
    </source>
</evidence>
<feature type="site" description="Substrate discrimination" evidence="15">
    <location>
        <position position="14"/>
    </location>
</feature>
<sequence>MTRLIVHVDMDAFYASIEIRDQPTLAALPVAVIATARRGAVMTANYVARRFGVRSAMPVHLALQRCPDLILIPQRMELYRAVSTQLQEVFARYADLVEPLALDEAYLDVTRDGRTLIHAEQLARNIQADILTETHLTSSAGISVNKFLAKLASGLHKPSGLTVIAPEEVDALLARLPIEDFYGIGPVIAGKLQAQGIRTGAQLRAQSLADLQAVLGAGKLAPRLYDLARGVDDRAVEAHREAQSVGVERTFDQDLATREALLAELPGITAEVAARLIQRGYVGRTVVLKLRYADWRPVTRRRTWAHPVRTAEELLEAASGLFTPELAVEQGVRLLGVSVVNLSRPEGFELDWKTVT</sequence>
<evidence type="ECO:0000256" key="5">
    <source>
        <dbReference type="ARBA" id="ARBA00022679"/>
    </source>
</evidence>
<comment type="function">
    <text evidence="15">Poorly processive, error-prone DNA polymerase involved in untargeted mutagenesis. Copies undamaged DNA at stalled replication forks, which arise in vivo from mismatched or misaligned primer ends. These misaligned primers can be extended by PolIV. Exhibits no 3'-5' exonuclease (proofreading) activity. May be involved in translesional synthesis, in conjunction with the beta clamp from PolIII.</text>
</comment>